<organism evidence="1 2">
    <name type="scientific">Mogibacterium diversum</name>
    <dbReference type="NCBI Taxonomy" id="114527"/>
    <lineage>
        <taxon>Bacteria</taxon>
        <taxon>Bacillati</taxon>
        <taxon>Bacillota</taxon>
        <taxon>Clostridia</taxon>
        <taxon>Peptostreptococcales</taxon>
        <taxon>Anaerovoracaceae</taxon>
        <taxon>Mogibacterium</taxon>
    </lineage>
</organism>
<sequence>MDKINFWKTKAGALTIGFILAMLSFIIILFGIKMNSETVENFGLIVVIVAVLISPIKVFILDKRSKKED</sequence>
<dbReference type="RefSeq" id="WP_106057064.1">
    <property type="nucleotide sequence ID" value="NZ_CAURSC010000002.1"/>
</dbReference>
<dbReference type="GeneID" id="78391357"/>
<dbReference type="KEGG" id="mdv:C5Q96_03680"/>
<proteinExistence type="predicted"/>
<protein>
    <submittedName>
        <fullName evidence="1">Uncharacterized protein</fullName>
    </submittedName>
</protein>
<dbReference type="OrthoDB" id="1938165at2"/>
<gene>
    <name evidence="1" type="ORF">C5Q96_03680</name>
</gene>
<dbReference type="Proteomes" id="UP000237883">
    <property type="component" value="Chromosome"/>
</dbReference>
<keyword evidence="2" id="KW-1185">Reference proteome</keyword>
<dbReference type="EMBL" id="CP027228">
    <property type="protein sequence ID" value="AVM47987.1"/>
    <property type="molecule type" value="Genomic_DNA"/>
</dbReference>
<dbReference type="AlphaFoldDB" id="A0A2S0L3Z2"/>
<name>A0A2S0L3Z2_9FIRM</name>
<evidence type="ECO:0000313" key="2">
    <source>
        <dbReference type="Proteomes" id="UP000237883"/>
    </source>
</evidence>
<evidence type="ECO:0000313" key="1">
    <source>
        <dbReference type="EMBL" id="AVM47987.1"/>
    </source>
</evidence>
<accession>A0A2S0L3Z2</accession>
<reference evidence="2" key="1">
    <citation type="submission" date="2018-02" db="EMBL/GenBank/DDBJ databases">
        <authorList>
            <person name="Holder M.E."/>
            <person name="Ajami N.J."/>
            <person name="Petrosino J.F."/>
        </authorList>
    </citation>
    <scope>NUCLEOTIDE SEQUENCE [LARGE SCALE GENOMIC DNA]</scope>
    <source>
        <strain evidence="2">CCUG 47132</strain>
    </source>
</reference>